<name>A0A0A8LC65_9SACH</name>
<reference evidence="3 4" key="1">
    <citation type="submission" date="2014-03" db="EMBL/GenBank/DDBJ databases">
        <title>The genome of Kluyveromyces dobzhanskii.</title>
        <authorList>
            <person name="Nystedt B."/>
            <person name="Astrom S."/>
        </authorList>
    </citation>
    <scope>NUCLEOTIDE SEQUENCE [LARGE SCALE GENOMIC DNA]</scope>
    <source>
        <strain evidence="3 4">CBS 2104</strain>
    </source>
</reference>
<dbReference type="EMBL" id="CCBQ010000045">
    <property type="protein sequence ID" value="CDO95822.1"/>
    <property type="molecule type" value="Genomic_DNA"/>
</dbReference>
<feature type="compositionally biased region" description="Polar residues" evidence="1">
    <location>
        <begin position="80"/>
        <end position="90"/>
    </location>
</feature>
<evidence type="ECO:0000313" key="3">
    <source>
        <dbReference type="EMBL" id="CDO95822.1"/>
    </source>
</evidence>
<keyword evidence="2" id="KW-1133">Transmembrane helix</keyword>
<evidence type="ECO:0000313" key="4">
    <source>
        <dbReference type="Proteomes" id="UP000031516"/>
    </source>
</evidence>
<organism evidence="3 4">
    <name type="scientific">Kluyveromyces dobzhanskii CBS 2104</name>
    <dbReference type="NCBI Taxonomy" id="1427455"/>
    <lineage>
        <taxon>Eukaryota</taxon>
        <taxon>Fungi</taxon>
        <taxon>Dikarya</taxon>
        <taxon>Ascomycota</taxon>
        <taxon>Saccharomycotina</taxon>
        <taxon>Saccharomycetes</taxon>
        <taxon>Saccharomycetales</taxon>
        <taxon>Saccharomycetaceae</taxon>
        <taxon>Kluyveromyces</taxon>
    </lineage>
</organism>
<feature type="compositionally biased region" description="Polar residues" evidence="1">
    <location>
        <begin position="105"/>
        <end position="117"/>
    </location>
</feature>
<keyword evidence="2" id="KW-0812">Transmembrane</keyword>
<dbReference type="AlphaFoldDB" id="A0A0A8LC65"/>
<protein>
    <submittedName>
        <fullName evidence="3">WGS project CCBQ000000000 data, contig 00015</fullName>
    </submittedName>
</protein>
<feature type="region of interest" description="Disordered" evidence="1">
    <location>
        <begin position="71"/>
        <end position="124"/>
    </location>
</feature>
<dbReference type="OrthoDB" id="4097102at2759"/>
<proteinExistence type="predicted"/>
<evidence type="ECO:0000256" key="1">
    <source>
        <dbReference type="SAM" id="MobiDB-lite"/>
    </source>
</evidence>
<feature type="transmembrane region" description="Helical" evidence="2">
    <location>
        <begin position="6"/>
        <end position="30"/>
    </location>
</feature>
<sequence length="342" mass="37782">MAGENLGLAVGCAVGIPIGVGIIVAFGFWYRMQRRFKQEEEEHDGQSNFDEEMSFNGMGVMKMVQKDEQVQEYEHEVSGTHISSDETASSSEEKREKDGEHTNVPVKNNSSTGSLSRGKSGKRNVYIPAYRKRLQETASSFQKAGELEGNNNHTKSTSTSIASVDTPKRQNSQPNMFDQMIPMLPDSTASANGSGSIFEQESAPKRNASNDTLLKTFGALDLGAYPRRASSVHLNGSNINNSNTASSAISSRHSLTSLHTHVSSPSISSKPTVENVFDTPKSSKVLALPAENDSAEQYRLQNNYDIRNNTQIAEEDQYENEFTNYSENKREFIDSLRPKRHA</sequence>
<evidence type="ECO:0000256" key="2">
    <source>
        <dbReference type="SAM" id="Phobius"/>
    </source>
</evidence>
<feature type="compositionally biased region" description="Basic and acidic residues" evidence="1">
    <location>
        <begin position="91"/>
        <end position="101"/>
    </location>
</feature>
<keyword evidence="4" id="KW-1185">Reference proteome</keyword>
<keyword evidence="2" id="KW-0472">Membrane</keyword>
<comment type="caution">
    <text evidence="3">The sequence shown here is derived from an EMBL/GenBank/DDBJ whole genome shotgun (WGS) entry which is preliminary data.</text>
</comment>
<gene>
    <name evidence="3" type="ORF">KLDO_g4050.t1</name>
</gene>
<dbReference type="Proteomes" id="UP000031516">
    <property type="component" value="Unassembled WGS sequence"/>
</dbReference>
<feature type="compositionally biased region" description="Polar residues" evidence="1">
    <location>
        <begin position="149"/>
        <end position="176"/>
    </location>
</feature>
<feature type="region of interest" description="Disordered" evidence="1">
    <location>
        <begin position="137"/>
        <end position="177"/>
    </location>
</feature>
<accession>A0A0A8LC65</accession>